<gene>
    <name evidence="3" type="ordered locus">CBU_1465</name>
</gene>
<evidence type="ECO:0000313" key="3">
    <source>
        <dbReference type="EMBL" id="AAO90962.1"/>
    </source>
</evidence>
<dbReference type="InterPro" id="IPR047197">
    <property type="entry name" value="THYN1-like_EVE"/>
</dbReference>
<dbReference type="eggNOG" id="COG2947">
    <property type="taxonomic scope" value="Bacteria"/>
</dbReference>
<keyword evidence="1" id="KW-0597">Phosphoprotein</keyword>
<evidence type="ECO:0000313" key="4">
    <source>
        <dbReference type="Proteomes" id="UP000002671"/>
    </source>
</evidence>
<dbReference type="CDD" id="cd21133">
    <property type="entry name" value="EVE"/>
    <property type="match status" value="1"/>
</dbReference>
<dbReference type="GO" id="GO:0005634">
    <property type="term" value="C:nucleus"/>
    <property type="evidence" value="ECO:0000318"/>
    <property type="project" value="GO_Central"/>
</dbReference>
<dbReference type="PANTHER" id="PTHR14087">
    <property type="entry name" value="THYMOCYTE NUCLEAR PROTEIN 1"/>
    <property type="match status" value="1"/>
</dbReference>
<dbReference type="PANTHER" id="PTHR14087:SF7">
    <property type="entry name" value="THYMOCYTE NUCLEAR PROTEIN 1"/>
    <property type="match status" value="1"/>
</dbReference>
<organism evidence="3 4">
    <name type="scientific">Coxiella burnetii (strain RSA 493 / Nine Mile phase I)</name>
    <dbReference type="NCBI Taxonomy" id="227377"/>
    <lineage>
        <taxon>Bacteria</taxon>
        <taxon>Pseudomonadati</taxon>
        <taxon>Pseudomonadota</taxon>
        <taxon>Gammaproteobacteria</taxon>
        <taxon>Legionellales</taxon>
        <taxon>Coxiellaceae</taxon>
        <taxon>Coxiella</taxon>
    </lineage>
</organism>
<dbReference type="Gene3D" id="3.10.590.10">
    <property type="entry name" value="ph1033 like domains"/>
    <property type="match status" value="1"/>
</dbReference>
<dbReference type="SUPFAM" id="SSF88697">
    <property type="entry name" value="PUA domain-like"/>
    <property type="match status" value="1"/>
</dbReference>
<dbReference type="InterPro" id="IPR052181">
    <property type="entry name" value="5hmC_binding"/>
</dbReference>
<dbReference type="OrthoDB" id="9791347at2"/>
<reference evidence="3 4" key="1">
    <citation type="journal article" date="2003" name="Proc. Natl. Acad. Sci. U.S.A.">
        <title>Complete genome sequence of the Q-fever pathogen, Coxiella burnetii.</title>
        <authorList>
            <person name="Seshadri R."/>
            <person name="Paulsen I.T."/>
            <person name="Eisen J.A."/>
            <person name="Read T.D."/>
            <person name="Nelson K.E."/>
            <person name="Nelson W.C."/>
            <person name="Ward N.L."/>
            <person name="Tettelin H."/>
            <person name="Davidsen T.M."/>
            <person name="Beanan M.J."/>
            <person name="Deboy R.T."/>
            <person name="Daugherty S.C."/>
            <person name="Brinkac L.M."/>
            <person name="Madupu R."/>
            <person name="Dodson R.J."/>
            <person name="Khouri H.M."/>
            <person name="Lee K.H."/>
            <person name="Carty H.A."/>
            <person name="Scanlan D."/>
            <person name="Heinzen R.A."/>
            <person name="Thompson H.A."/>
            <person name="Samuel J.E."/>
            <person name="Fraser C.M."/>
            <person name="Heidelberg J.F."/>
        </authorList>
    </citation>
    <scope>NUCLEOTIDE SEQUENCE [LARGE SCALE GENOMIC DNA]</scope>
    <source>
        <strain evidence="4">RSA 493 / Nine Mile phase I</strain>
    </source>
</reference>
<dbReference type="HOGENOM" id="CLU_041799_2_2_6"/>
<evidence type="ECO:0000259" key="2">
    <source>
        <dbReference type="Pfam" id="PF01878"/>
    </source>
</evidence>
<evidence type="ECO:0000256" key="1">
    <source>
        <dbReference type="ARBA" id="ARBA00022553"/>
    </source>
</evidence>
<dbReference type="EMBL" id="AE016828">
    <property type="protein sequence ID" value="AAO90962.1"/>
    <property type="molecule type" value="Genomic_DNA"/>
</dbReference>
<name>Q83BN8_COXBU</name>
<dbReference type="GeneID" id="1209375"/>
<dbReference type="EnsemblBacteria" id="AAO90962">
    <property type="protein sequence ID" value="AAO90962"/>
    <property type="gene ID" value="CBU_1465"/>
</dbReference>
<protein>
    <recommendedName>
        <fullName evidence="2">EVE domain-containing protein</fullName>
    </recommendedName>
</protein>
<dbReference type="FunFam" id="3.10.590.10:FF:000003">
    <property type="entry name" value="Thymocyte nuclear protein 1"/>
    <property type="match status" value="1"/>
</dbReference>
<dbReference type="PATRIC" id="fig|227377.7.peg.1465"/>
<dbReference type="InterPro" id="IPR015947">
    <property type="entry name" value="PUA-like_sf"/>
</dbReference>
<dbReference type="KEGG" id="cbu:CBU_1465"/>
<feature type="domain" description="EVE" evidence="2">
    <location>
        <begin position="2"/>
        <end position="151"/>
    </location>
</feature>
<dbReference type="RefSeq" id="NP_820448.1">
    <property type="nucleotide sequence ID" value="NC_002971.4"/>
</dbReference>
<reference evidence="3 4" key="2">
    <citation type="journal article" date="2009" name="Infect. Immun.">
        <title>Comparative genomics reveal extensive transposon-mediated genomic plasticity and diversity among potential effector proteins within the genus Coxiella.</title>
        <authorList>
            <person name="Beare P.A."/>
            <person name="Unsworth N."/>
            <person name="Andoh M."/>
            <person name="Voth D.E."/>
            <person name="Omsland A."/>
            <person name="Gilk S.D."/>
            <person name="Williams K.P."/>
            <person name="Sobral B.W."/>
            <person name="Kupko J.J.III."/>
            <person name="Porcella S.F."/>
            <person name="Samuel J.E."/>
            <person name="Heinzen R.A."/>
        </authorList>
    </citation>
    <scope>NUCLEOTIDE SEQUENCE [LARGE SCALE GENOMIC DNA]</scope>
    <source>
        <strain evidence="4">RSA 493 / Nine Mile phase I</strain>
    </source>
</reference>
<dbReference type="AlphaFoldDB" id="Q83BN8"/>
<dbReference type="InterPro" id="IPR002740">
    <property type="entry name" value="EVE_domain"/>
</dbReference>
<proteinExistence type="predicted"/>
<keyword evidence="4" id="KW-1185">Reference proteome</keyword>
<dbReference type="Pfam" id="PF01878">
    <property type="entry name" value="EVE"/>
    <property type="match status" value="1"/>
</dbReference>
<dbReference type="RefSeq" id="WP_010958244.1">
    <property type="nucleotide sequence ID" value="NC_002971.4"/>
</dbReference>
<dbReference type="Proteomes" id="UP000002671">
    <property type="component" value="Chromosome"/>
</dbReference>
<sequence>MNYWLLKSEPTSYSIDDLFREKNKITRWDGVRNYQARNFMRDGMKKGDLAFFYHSNCEKPGIVGVFEVVRESYPDLTALDPEDHHYDPKSTPDNPRWLMVDIKFRKKFPQVISLQELRQNPKLKDLLILRKGNRLSITPVSKAHWDAIMKLE</sequence>
<accession>Q83BN8</accession>